<keyword evidence="4 6" id="KW-1133">Transmembrane helix</keyword>
<dbReference type="EMBL" id="CP046915">
    <property type="protein sequence ID" value="QGZ65615.1"/>
    <property type="molecule type" value="Genomic_DNA"/>
</dbReference>
<dbReference type="InterPro" id="IPR036259">
    <property type="entry name" value="MFS_trans_sf"/>
</dbReference>
<evidence type="ECO:0000256" key="5">
    <source>
        <dbReference type="ARBA" id="ARBA00023136"/>
    </source>
</evidence>
<sequence>MSPAPTIASDARQAALYRRLNWRILPFLLICYLFACLDRLNIGFAKLQMQSDLSLSDAVYGLGAGIFFLGYVLFEIPSNLLLPKVGARRTIARILVLWGLTSASMMFVRNVPMFYGLRFLLGVFEAGFAPGMIFYLTYWYGEKRMARAIAIVMTAGPLSGVVGGPLSAWAMTTFNGALGLEGWQWMFLIEGLPCVLLGVLAWFVLADRPEDARWLSDDDRTLLRAQTRGNTAAHHGSFLSVAADPRIYLMAFAYFCVICGIYAVNFWLPSILKADGVTDTMQIGFYTMIPYLAAVIGMVVVGRSSDRRGERRWHSALPSLLAGVCLAIATMSGGNLVVSLLFMTIATLMMWAAYTVFWAIPSEYLKGDVAAGGIALINTIGLLGGFLSPTIIGFAQSMTGSLHAGLYVMVALLVIGAGLLMAIRVPKRHPQVGDATADALAAANRL</sequence>
<feature type="transmembrane region" description="Helical" evidence="6">
    <location>
        <begin position="183"/>
        <end position="205"/>
    </location>
</feature>
<dbReference type="AlphaFoldDB" id="A0A7Z2JJQ8"/>
<dbReference type="PROSITE" id="PS50850">
    <property type="entry name" value="MFS"/>
    <property type="match status" value="1"/>
</dbReference>
<evidence type="ECO:0000256" key="1">
    <source>
        <dbReference type="ARBA" id="ARBA00004141"/>
    </source>
</evidence>
<dbReference type="CDD" id="cd17319">
    <property type="entry name" value="MFS_ExuT_GudP_like"/>
    <property type="match status" value="1"/>
</dbReference>
<dbReference type="Pfam" id="PF07690">
    <property type="entry name" value="MFS_1"/>
    <property type="match status" value="1"/>
</dbReference>
<evidence type="ECO:0000313" key="9">
    <source>
        <dbReference type="Proteomes" id="UP000433577"/>
    </source>
</evidence>
<feature type="transmembrane region" description="Helical" evidence="6">
    <location>
        <begin position="94"/>
        <end position="111"/>
    </location>
</feature>
<feature type="transmembrane region" description="Helical" evidence="6">
    <location>
        <begin position="404"/>
        <end position="423"/>
    </location>
</feature>
<dbReference type="GO" id="GO:0016020">
    <property type="term" value="C:membrane"/>
    <property type="evidence" value="ECO:0007669"/>
    <property type="project" value="UniProtKB-SubCell"/>
</dbReference>
<dbReference type="PANTHER" id="PTHR43791">
    <property type="entry name" value="PERMEASE-RELATED"/>
    <property type="match status" value="1"/>
</dbReference>
<dbReference type="KEGG" id="pacs:FAZ98_28140"/>
<name>A0A7Z2JJQ8_9BURK</name>
<dbReference type="InterPro" id="IPR011701">
    <property type="entry name" value="MFS"/>
</dbReference>
<keyword evidence="3 6" id="KW-0812">Transmembrane</keyword>
<organism evidence="8 9">
    <name type="scientific">Paraburkholderia acidisoli</name>
    <dbReference type="NCBI Taxonomy" id="2571748"/>
    <lineage>
        <taxon>Bacteria</taxon>
        <taxon>Pseudomonadati</taxon>
        <taxon>Pseudomonadota</taxon>
        <taxon>Betaproteobacteria</taxon>
        <taxon>Burkholderiales</taxon>
        <taxon>Burkholderiaceae</taxon>
        <taxon>Paraburkholderia</taxon>
    </lineage>
</organism>
<dbReference type="InterPro" id="IPR020846">
    <property type="entry name" value="MFS_dom"/>
</dbReference>
<evidence type="ECO:0000256" key="4">
    <source>
        <dbReference type="ARBA" id="ARBA00022989"/>
    </source>
</evidence>
<dbReference type="OrthoDB" id="5441967at2"/>
<gene>
    <name evidence="8" type="ORF">FAZ98_28140</name>
</gene>
<feature type="transmembrane region" description="Helical" evidence="6">
    <location>
        <begin position="283"/>
        <end position="301"/>
    </location>
</feature>
<feature type="transmembrane region" description="Helical" evidence="6">
    <location>
        <begin position="148"/>
        <end position="171"/>
    </location>
</feature>
<dbReference type="PANTHER" id="PTHR43791:SF36">
    <property type="entry name" value="TRANSPORTER, PUTATIVE (AFU_ORTHOLOGUE AFUA_6G08340)-RELATED"/>
    <property type="match status" value="1"/>
</dbReference>
<dbReference type="SUPFAM" id="SSF103473">
    <property type="entry name" value="MFS general substrate transporter"/>
    <property type="match status" value="1"/>
</dbReference>
<dbReference type="Gene3D" id="1.20.1250.20">
    <property type="entry name" value="MFS general substrate transporter like domains"/>
    <property type="match status" value="2"/>
</dbReference>
<evidence type="ECO:0000256" key="6">
    <source>
        <dbReference type="SAM" id="Phobius"/>
    </source>
</evidence>
<proteinExistence type="predicted"/>
<feature type="transmembrane region" description="Helical" evidence="6">
    <location>
        <begin position="247"/>
        <end position="268"/>
    </location>
</feature>
<dbReference type="GO" id="GO:0022857">
    <property type="term" value="F:transmembrane transporter activity"/>
    <property type="evidence" value="ECO:0007669"/>
    <property type="project" value="InterPro"/>
</dbReference>
<feature type="transmembrane region" description="Helical" evidence="6">
    <location>
        <begin position="60"/>
        <end position="82"/>
    </location>
</feature>
<feature type="transmembrane region" description="Helical" evidence="6">
    <location>
        <begin position="369"/>
        <end position="392"/>
    </location>
</feature>
<feature type="transmembrane region" description="Helical" evidence="6">
    <location>
        <begin position="337"/>
        <end position="357"/>
    </location>
</feature>
<evidence type="ECO:0000256" key="2">
    <source>
        <dbReference type="ARBA" id="ARBA00022448"/>
    </source>
</evidence>
<evidence type="ECO:0000259" key="7">
    <source>
        <dbReference type="PROSITE" id="PS50850"/>
    </source>
</evidence>
<accession>A0A7Z2JJQ8</accession>
<dbReference type="Proteomes" id="UP000433577">
    <property type="component" value="Chromosome 3"/>
</dbReference>
<comment type="subcellular location">
    <subcellularLocation>
        <location evidence="1">Membrane</location>
        <topology evidence="1">Multi-pass membrane protein</topology>
    </subcellularLocation>
</comment>
<keyword evidence="9" id="KW-1185">Reference proteome</keyword>
<evidence type="ECO:0000256" key="3">
    <source>
        <dbReference type="ARBA" id="ARBA00022692"/>
    </source>
</evidence>
<protein>
    <submittedName>
        <fullName evidence="8">MFS transporter</fullName>
    </submittedName>
</protein>
<feature type="transmembrane region" description="Helical" evidence="6">
    <location>
        <begin position="20"/>
        <end position="40"/>
    </location>
</feature>
<keyword evidence="2" id="KW-0813">Transport</keyword>
<keyword evidence="5 6" id="KW-0472">Membrane</keyword>
<dbReference type="FunFam" id="1.20.1250.20:FF:000018">
    <property type="entry name" value="MFS transporter permease"/>
    <property type="match status" value="1"/>
</dbReference>
<feature type="domain" description="Major facilitator superfamily (MFS) profile" evidence="7">
    <location>
        <begin position="24"/>
        <end position="429"/>
    </location>
</feature>
<reference evidence="8 9" key="1">
    <citation type="submission" date="2019-12" db="EMBL/GenBank/DDBJ databases">
        <title>Paraburkholderia acidiphila 7Q-K02 sp. nov and Paraburkholderia acidisoli DHF22 sp. nov., two strains isolated from forest soil.</title>
        <authorList>
            <person name="Gao Z."/>
            <person name="Qiu L."/>
        </authorList>
    </citation>
    <scope>NUCLEOTIDE SEQUENCE [LARGE SCALE GENOMIC DNA]</scope>
    <source>
        <strain evidence="8 9">DHF22</strain>
    </source>
</reference>
<evidence type="ECO:0000313" key="8">
    <source>
        <dbReference type="EMBL" id="QGZ65615.1"/>
    </source>
</evidence>
<feature type="transmembrane region" description="Helical" evidence="6">
    <location>
        <begin position="117"/>
        <end position="136"/>
    </location>
</feature>